<accession>A0AAV1KVW6</accession>
<comment type="caution">
    <text evidence="1">The sequence shown here is derived from an EMBL/GenBank/DDBJ whole genome shotgun (WGS) entry which is preliminary data.</text>
</comment>
<protein>
    <recommendedName>
        <fullName evidence="3">Endonuclease-reverse transcriptase</fullName>
    </recommendedName>
</protein>
<dbReference type="Proteomes" id="UP001314205">
    <property type="component" value="Unassembled WGS sequence"/>
</dbReference>
<reference evidence="1 2" key="1">
    <citation type="submission" date="2023-11" db="EMBL/GenBank/DDBJ databases">
        <authorList>
            <person name="Hedman E."/>
            <person name="Englund M."/>
            <person name="Stromberg M."/>
            <person name="Nyberg Akerstrom W."/>
            <person name="Nylinder S."/>
            <person name="Jareborg N."/>
            <person name="Kallberg Y."/>
            <person name="Kronander E."/>
        </authorList>
    </citation>
    <scope>NUCLEOTIDE SEQUENCE [LARGE SCALE GENOMIC DNA]</scope>
</reference>
<keyword evidence="2" id="KW-1185">Reference proteome</keyword>
<sequence>MDSFNVTIIRDLRITANQLCCCLFKYPTLWRVSLILINYYIKINSVLLGVVRQLTLELSLLNIVFVHGRIQRMLWNVTEWCPRQNKRNKGRQRLRWEDDIRKIAGVTWRRITQDRKVWQVVGEAFAEMQDNQKTSI</sequence>
<dbReference type="AlphaFoldDB" id="A0AAV1KVW6"/>
<gene>
    <name evidence="1" type="ORF">PARMNEM_LOCUS8028</name>
</gene>
<name>A0AAV1KVW6_9NEOP</name>
<proteinExistence type="predicted"/>
<organism evidence="1 2">
    <name type="scientific">Parnassius mnemosyne</name>
    <name type="common">clouded apollo</name>
    <dbReference type="NCBI Taxonomy" id="213953"/>
    <lineage>
        <taxon>Eukaryota</taxon>
        <taxon>Metazoa</taxon>
        <taxon>Ecdysozoa</taxon>
        <taxon>Arthropoda</taxon>
        <taxon>Hexapoda</taxon>
        <taxon>Insecta</taxon>
        <taxon>Pterygota</taxon>
        <taxon>Neoptera</taxon>
        <taxon>Endopterygota</taxon>
        <taxon>Lepidoptera</taxon>
        <taxon>Glossata</taxon>
        <taxon>Ditrysia</taxon>
        <taxon>Papilionoidea</taxon>
        <taxon>Papilionidae</taxon>
        <taxon>Parnassiinae</taxon>
        <taxon>Parnassini</taxon>
        <taxon>Parnassius</taxon>
        <taxon>Driopa</taxon>
    </lineage>
</organism>
<evidence type="ECO:0000313" key="1">
    <source>
        <dbReference type="EMBL" id="CAK1587168.1"/>
    </source>
</evidence>
<evidence type="ECO:0008006" key="3">
    <source>
        <dbReference type="Google" id="ProtNLM"/>
    </source>
</evidence>
<evidence type="ECO:0000313" key="2">
    <source>
        <dbReference type="Proteomes" id="UP001314205"/>
    </source>
</evidence>
<dbReference type="EMBL" id="CAVLGL010000081">
    <property type="protein sequence ID" value="CAK1587168.1"/>
    <property type="molecule type" value="Genomic_DNA"/>
</dbReference>